<dbReference type="Proteomes" id="UP000319257">
    <property type="component" value="Unassembled WGS sequence"/>
</dbReference>
<gene>
    <name evidence="2" type="ORF">E0L32_006592</name>
</gene>
<feature type="region of interest" description="Disordered" evidence="1">
    <location>
        <begin position="1"/>
        <end position="29"/>
    </location>
</feature>
<evidence type="ECO:0000313" key="3">
    <source>
        <dbReference type="Proteomes" id="UP000319257"/>
    </source>
</evidence>
<sequence>MKRKKKPEIVKTSQVKSRKPSLPLHSPNKSLARRHRVVLPLVRHSLRQHPPRLLPHPLPQCVHHGQPPLPHHVRLLTPTAVVAAAAARTPAAASSRPDVRPVRHPPRRVQIPVVMTGPGPVPEPHAARLLGKIALAEHARRLAAADELDVAEEALRAGAAARVLQPVEHGDLGVHERLETGAAPLPGDGRVDDAGTQGAVDLLQEGGVVRPVHFGRVLPDELAGRLELFADRSALARCGGDGDDVKVVKELRPDYGHDAQVLDEVPVGEEAARVVVKLAPGGCVASSVIVQPAADEHAQGIVVSQALEAPNEFLDNIED</sequence>
<dbReference type="GeneID" id="41974039"/>
<reference evidence="2 3" key="1">
    <citation type="submission" date="2019-06" db="EMBL/GenBank/DDBJ databases">
        <title>Draft genome sequence of the filamentous fungus Phialemoniopsis curvata isolated from diesel fuel.</title>
        <authorList>
            <person name="Varaljay V.A."/>
            <person name="Lyon W.J."/>
            <person name="Crouch A.L."/>
            <person name="Drake C.E."/>
            <person name="Hollomon J.M."/>
            <person name="Nadeau L.J."/>
            <person name="Nunn H.S."/>
            <person name="Stevenson B.S."/>
            <person name="Bojanowski C.L."/>
            <person name="Crookes-Goodson W.J."/>
        </authorList>
    </citation>
    <scope>NUCLEOTIDE SEQUENCE [LARGE SCALE GENOMIC DNA]</scope>
    <source>
        <strain evidence="2 3">D216</strain>
    </source>
</reference>
<evidence type="ECO:0000256" key="1">
    <source>
        <dbReference type="SAM" id="MobiDB-lite"/>
    </source>
</evidence>
<dbReference type="EMBL" id="SKBQ01000038">
    <property type="protein sequence ID" value="TPX12947.1"/>
    <property type="molecule type" value="Genomic_DNA"/>
</dbReference>
<dbReference type="RefSeq" id="XP_030994658.1">
    <property type="nucleotide sequence ID" value="XM_031141242.1"/>
</dbReference>
<accession>A0A507AZJ7</accession>
<organism evidence="2 3">
    <name type="scientific">Thyridium curvatum</name>
    <dbReference type="NCBI Taxonomy" id="1093900"/>
    <lineage>
        <taxon>Eukaryota</taxon>
        <taxon>Fungi</taxon>
        <taxon>Dikarya</taxon>
        <taxon>Ascomycota</taxon>
        <taxon>Pezizomycotina</taxon>
        <taxon>Sordariomycetes</taxon>
        <taxon>Sordariomycetidae</taxon>
        <taxon>Thyridiales</taxon>
        <taxon>Thyridiaceae</taxon>
        <taxon>Thyridium</taxon>
    </lineage>
</organism>
<comment type="caution">
    <text evidence="2">The sequence shown here is derived from an EMBL/GenBank/DDBJ whole genome shotgun (WGS) entry which is preliminary data.</text>
</comment>
<proteinExistence type="predicted"/>
<keyword evidence="3" id="KW-1185">Reference proteome</keyword>
<dbReference type="InParanoid" id="A0A507AZJ7"/>
<name>A0A507AZJ7_9PEZI</name>
<evidence type="ECO:0000313" key="2">
    <source>
        <dbReference type="EMBL" id="TPX12947.1"/>
    </source>
</evidence>
<dbReference type="AlphaFoldDB" id="A0A507AZJ7"/>
<protein>
    <submittedName>
        <fullName evidence="2">Uncharacterized protein</fullName>
    </submittedName>
</protein>